<dbReference type="STRING" id="1851148.SMSP2_00093"/>
<gene>
    <name evidence="1" type="ORF">SMSP2_00093</name>
</gene>
<evidence type="ECO:0000313" key="2">
    <source>
        <dbReference type="Proteomes" id="UP000188181"/>
    </source>
</evidence>
<dbReference type="InterPro" id="IPR025130">
    <property type="entry name" value="DUF4056"/>
</dbReference>
<proteinExistence type="predicted"/>
<organism evidence="1 2">
    <name type="scientific">Limihaloglobus sulfuriphilus</name>
    <dbReference type="NCBI Taxonomy" id="1851148"/>
    <lineage>
        <taxon>Bacteria</taxon>
        <taxon>Pseudomonadati</taxon>
        <taxon>Planctomycetota</taxon>
        <taxon>Phycisphaerae</taxon>
        <taxon>Sedimentisphaerales</taxon>
        <taxon>Sedimentisphaeraceae</taxon>
        <taxon>Limihaloglobus</taxon>
    </lineage>
</organism>
<dbReference type="Pfam" id="PF13265">
    <property type="entry name" value="DUF4056"/>
    <property type="match status" value="1"/>
</dbReference>
<name>A0A1Q2MAS4_9BACT</name>
<dbReference type="RefSeq" id="WP_146682069.1">
    <property type="nucleotide sequence ID" value="NZ_CP019646.1"/>
</dbReference>
<dbReference type="Proteomes" id="UP000188181">
    <property type="component" value="Chromosome"/>
</dbReference>
<dbReference type="OrthoDB" id="1164519at2"/>
<reference evidence="2" key="1">
    <citation type="submission" date="2017-02" db="EMBL/GenBank/DDBJ databases">
        <title>Comparative genomics and description of representatives of a novel lineage of planctomycetes thriving in anoxic sediments.</title>
        <authorList>
            <person name="Spring S."/>
            <person name="Bunk B."/>
            <person name="Sproer C."/>
        </authorList>
    </citation>
    <scope>NUCLEOTIDE SEQUENCE [LARGE SCALE GENOMIC DNA]</scope>
    <source>
        <strain evidence="2">SM-Chi-D1</strain>
    </source>
</reference>
<dbReference type="KEGG" id="pbas:SMSP2_00093"/>
<evidence type="ECO:0008006" key="3">
    <source>
        <dbReference type="Google" id="ProtNLM"/>
    </source>
</evidence>
<dbReference type="AlphaFoldDB" id="A0A1Q2MAS4"/>
<sequence precursor="true">MQDAPINNIKSSKIKKTLKLLFIIAAVTFSGCGTAPKCPASEYYAHGAAQKPRMRLGCYPSFMITTNFLGENFGNHGYFYRFDEKNGLAYTCRAGHIDTAHVRIGADWTAYLIAKTYDTLMKTKEGFDYKFSADRSISTVTFSYPDGWNRLSEEQRKKTAKEISYKLGGYLTHNINTWHEILTWFGFKCLGIYTEFPSAFSWEDTFCNNLGVILAYRALEDSENTWDQAFTKVFDEEMEYLGIQPVTVATKASKIVRPQWFTGAAPYSVDLKQRNFNIGLEDGTITATLVPGLEECQGAEPVSYPAPIRPDLSEYGFSFKLSITPREWESTKILEIVSTDKEIKKINPFTHYPAIMEYIREEAKTKYGYFDETNPAVEASSLQANPLSEEDETPNL</sequence>
<dbReference type="EMBL" id="CP019646">
    <property type="protein sequence ID" value="AQQ69759.1"/>
    <property type="molecule type" value="Genomic_DNA"/>
</dbReference>
<evidence type="ECO:0000313" key="1">
    <source>
        <dbReference type="EMBL" id="AQQ69759.1"/>
    </source>
</evidence>
<protein>
    <recommendedName>
        <fullName evidence="3">DUF4056 domain-containing protein</fullName>
    </recommendedName>
</protein>
<keyword evidence="2" id="KW-1185">Reference proteome</keyword>
<accession>A0A1Q2MAS4</accession>